<dbReference type="InterPro" id="IPR024167">
    <property type="entry name" value="Cytochrome_c4-like"/>
</dbReference>
<dbReference type="InterPro" id="IPR036909">
    <property type="entry name" value="Cyt_c-like_dom_sf"/>
</dbReference>
<dbReference type="InterPro" id="IPR009056">
    <property type="entry name" value="Cyt_c-like_dom"/>
</dbReference>
<feature type="signal peptide" evidence="10">
    <location>
        <begin position="1"/>
        <end position="20"/>
    </location>
</feature>
<evidence type="ECO:0000256" key="4">
    <source>
        <dbReference type="ARBA" id="ARBA00022723"/>
    </source>
</evidence>
<dbReference type="SUPFAM" id="SSF46626">
    <property type="entry name" value="Cytochrome c"/>
    <property type="match status" value="2"/>
</dbReference>
<feature type="region of interest" description="Disordered" evidence="9">
    <location>
        <begin position="118"/>
        <end position="141"/>
    </location>
</feature>
<evidence type="ECO:0000256" key="8">
    <source>
        <dbReference type="PROSITE-ProRule" id="PRU00433"/>
    </source>
</evidence>
<keyword evidence="2" id="KW-0813">Transport</keyword>
<evidence type="ECO:0000256" key="6">
    <source>
        <dbReference type="ARBA" id="ARBA00022982"/>
    </source>
</evidence>
<dbReference type="Pfam" id="PF00034">
    <property type="entry name" value="Cytochrom_C"/>
    <property type="match status" value="1"/>
</dbReference>
<dbReference type="Gene3D" id="1.10.760.10">
    <property type="entry name" value="Cytochrome c-like domain"/>
    <property type="match status" value="2"/>
</dbReference>
<evidence type="ECO:0000256" key="5">
    <source>
        <dbReference type="ARBA" id="ARBA00022764"/>
    </source>
</evidence>
<organism evidence="12 13">
    <name type="scientific">Deinococcus sedimenti</name>
    <dbReference type="NCBI Taxonomy" id="1867090"/>
    <lineage>
        <taxon>Bacteria</taxon>
        <taxon>Thermotogati</taxon>
        <taxon>Deinococcota</taxon>
        <taxon>Deinococci</taxon>
        <taxon>Deinococcales</taxon>
        <taxon>Deinococcaceae</taxon>
        <taxon>Deinococcus</taxon>
    </lineage>
</organism>
<dbReference type="Pfam" id="PF13442">
    <property type="entry name" value="Cytochrome_CBB3"/>
    <property type="match status" value="1"/>
</dbReference>
<evidence type="ECO:0000313" key="13">
    <source>
        <dbReference type="Proteomes" id="UP000644548"/>
    </source>
</evidence>
<dbReference type="EMBL" id="BMQN01000001">
    <property type="protein sequence ID" value="GGR78775.1"/>
    <property type="molecule type" value="Genomic_DNA"/>
</dbReference>
<evidence type="ECO:0000256" key="9">
    <source>
        <dbReference type="SAM" id="MobiDB-lite"/>
    </source>
</evidence>
<keyword evidence="5" id="KW-0574">Periplasm</keyword>
<keyword evidence="3 8" id="KW-0349">Heme</keyword>
<evidence type="ECO:0000256" key="2">
    <source>
        <dbReference type="ARBA" id="ARBA00022448"/>
    </source>
</evidence>
<dbReference type="Proteomes" id="UP000644548">
    <property type="component" value="Unassembled WGS sequence"/>
</dbReference>
<feature type="region of interest" description="Disordered" evidence="9">
    <location>
        <begin position="27"/>
        <end position="67"/>
    </location>
</feature>
<keyword evidence="6" id="KW-0249">Electron transport</keyword>
<dbReference type="InterPro" id="IPR008168">
    <property type="entry name" value="Cyt_C_IC"/>
</dbReference>
<evidence type="ECO:0000256" key="7">
    <source>
        <dbReference type="ARBA" id="ARBA00023004"/>
    </source>
</evidence>
<feature type="compositionally biased region" description="Low complexity" evidence="9">
    <location>
        <begin position="27"/>
        <end position="39"/>
    </location>
</feature>
<dbReference type="PANTHER" id="PTHR33751:SF9">
    <property type="entry name" value="CYTOCHROME C4"/>
    <property type="match status" value="1"/>
</dbReference>
<protein>
    <submittedName>
        <fullName evidence="12">Cytochrome c</fullName>
    </submittedName>
</protein>
<evidence type="ECO:0000256" key="10">
    <source>
        <dbReference type="SAM" id="SignalP"/>
    </source>
</evidence>
<gene>
    <name evidence="12" type="ORF">GCM10008960_01960</name>
</gene>
<dbReference type="PRINTS" id="PR00605">
    <property type="entry name" value="CYTCHROMECIC"/>
</dbReference>
<evidence type="ECO:0000256" key="1">
    <source>
        <dbReference type="ARBA" id="ARBA00004418"/>
    </source>
</evidence>
<evidence type="ECO:0000256" key="3">
    <source>
        <dbReference type="ARBA" id="ARBA00022617"/>
    </source>
</evidence>
<dbReference type="RefSeq" id="WP_189071309.1">
    <property type="nucleotide sequence ID" value="NZ_BMQN01000001.1"/>
</dbReference>
<dbReference type="PANTHER" id="PTHR33751">
    <property type="entry name" value="CBB3-TYPE CYTOCHROME C OXIDASE SUBUNIT FIXP"/>
    <property type="match status" value="1"/>
</dbReference>
<feature type="compositionally biased region" description="Pro residues" evidence="9">
    <location>
        <begin position="121"/>
        <end position="131"/>
    </location>
</feature>
<keyword evidence="13" id="KW-1185">Reference proteome</keyword>
<keyword evidence="4 8" id="KW-0479">Metal-binding</keyword>
<proteinExistence type="predicted"/>
<dbReference type="PROSITE" id="PS51007">
    <property type="entry name" value="CYTC"/>
    <property type="match status" value="2"/>
</dbReference>
<keyword evidence="10" id="KW-0732">Signal</keyword>
<name>A0ABQ2S1C0_9DEIO</name>
<evidence type="ECO:0000259" key="11">
    <source>
        <dbReference type="PROSITE" id="PS51007"/>
    </source>
</evidence>
<accession>A0ABQ2S1C0</accession>
<sequence length="228" mass="22505">MNRPALPVTLLIAAPLLAGAAALAQSSPASTSPAPTLRAGPADPAHGESLSGSCGSCHGPTGRAPVLKGEPAAQIQNALVAFRSGTRRNGTMQGVASRLSDQDIVDIAAFFAGTAAAPAAPATPPATPPTTAPSATATPDGKALYLEGNPARDLLACAVCHGEDGSGADAVGIPAIAGRSAASVLATLKEYHSMPPVGIAYPDAMRIAVKPLSDADMQAVSAFVATLK</sequence>
<evidence type="ECO:0000313" key="12">
    <source>
        <dbReference type="EMBL" id="GGR78775.1"/>
    </source>
</evidence>
<dbReference type="InterPro" id="IPR050597">
    <property type="entry name" value="Cytochrome_c_Oxidase_Subunit"/>
</dbReference>
<feature type="chain" id="PRO_5047284891" evidence="10">
    <location>
        <begin position="21"/>
        <end position="228"/>
    </location>
</feature>
<comment type="subcellular location">
    <subcellularLocation>
        <location evidence="1">Periplasm</location>
    </subcellularLocation>
</comment>
<comment type="caution">
    <text evidence="12">The sequence shown here is derived from an EMBL/GenBank/DDBJ whole genome shotgun (WGS) entry which is preliminary data.</text>
</comment>
<feature type="domain" description="Cytochrome c" evidence="11">
    <location>
        <begin position="42"/>
        <end position="115"/>
    </location>
</feature>
<keyword evidence="7 8" id="KW-0408">Iron</keyword>
<reference evidence="13" key="1">
    <citation type="journal article" date="2019" name="Int. J. Syst. Evol. Microbiol.">
        <title>The Global Catalogue of Microorganisms (GCM) 10K type strain sequencing project: providing services to taxonomists for standard genome sequencing and annotation.</title>
        <authorList>
            <consortium name="The Broad Institute Genomics Platform"/>
            <consortium name="The Broad Institute Genome Sequencing Center for Infectious Disease"/>
            <person name="Wu L."/>
            <person name="Ma J."/>
        </authorList>
    </citation>
    <scope>NUCLEOTIDE SEQUENCE [LARGE SCALE GENOMIC DNA]</scope>
    <source>
        <strain evidence="13">JCM 31405</strain>
    </source>
</reference>
<dbReference type="PIRSF" id="PIRSF000005">
    <property type="entry name" value="Cytochrome_c4"/>
    <property type="match status" value="1"/>
</dbReference>
<feature type="domain" description="Cytochrome c" evidence="11">
    <location>
        <begin position="136"/>
        <end position="228"/>
    </location>
</feature>